<dbReference type="Proteomes" id="UP000827092">
    <property type="component" value="Unassembled WGS sequence"/>
</dbReference>
<gene>
    <name evidence="2" type="ORF">JTE90_005521</name>
</gene>
<sequence length="511" mass="57577">MFSQLCRVGIPRTIWDKIAVTRQPEAEVNQSEEDLEKEPTGCQLQNCTFCEYRTTFSKEVQHLQATGPDSCHEVTDNPAYGLSAKNWLEIGTIEEENEEGPDEKMEALPHQAGSKRGTMMRVHPPSKDVPKHDTSHQETNSKNSNPTASQNHTNQSILETRHKRADPSTERSASDQKHSGLSWSVLKQQQIDSVENCDKPCVIEQPICDKKPREHPSSREQAEAFKTKRNSKDRSFPLSLMKPISKMAEKRSFEPPRQPPPPNRLSSDPLSAIEQIKTEESIQEWLAMISESNSQRAPDDHEENRTAWGTRKVEQERQREESPGSHALHKGLQEALELSKVKPLMPQECPVDLLAQATKASPANVPMVVMQCSRLHSHIGSRPPFKQTSLPMGTLVTALYQESDDWMYVQTPHGVEGFIVASNCVPIGGTTTANDDVCQAESRRPQPWEPCDFPIEIKVHKQQSLCVKMKGHFYSERCLGPHTFKSRDSIKTARTVTDILRNSPETKISSQ</sequence>
<feature type="compositionally biased region" description="Polar residues" evidence="1">
    <location>
        <begin position="137"/>
        <end position="158"/>
    </location>
</feature>
<name>A0AAV6UU42_9ARAC</name>
<feature type="compositionally biased region" description="Basic and acidic residues" evidence="1">
    <location>
        <begin position="208"/>
        <end position="235"/>
    </location>
</feature>
<accession>A0AAV6UU42</accession>
<reference evidence="2 3" key="1">
    <citation type="journal article" date="2022" name="Nat. Ecol. Evol.">
        <title>A masculinizing supergene underlies an exaggerated male reproductive morph in a spider.</title>
        <authorList>
            <person name="Hendrickx F."/>
            <person name="De Corte Z."/>
            <person name="Sonet G."/>
            <person name="Van Belleghem S.M."/>
            <person name="Kostlbacher S."/>
            <person name="Vangestel C."/>
        </authorList>
    </citation>
    <scope>NUCLEOTIDE SEQUENCE [LARGE SCALE GENOMIC DNA]</scope>
    <source>
        <strain evidence="2">W744_W776</strain>
    </source>
</reference>
<dbReference type="AlphaFoldDB" id="A0AAV6UU42"/>
<feature type="compositionally biased region" description="Basic and acidic residues" evidence="1">
    <location>
        <begin position="297"/>
        <end position="323"/>
    </location>
</feature>
<comment type="caution">
    <text evidence="2">The sequence shown here is derived from an EMBL/GenBank/DDBJ whole genome shotgun (WGS) entry which is preliminary data.</text>
</comment>
<evidence type="ECO:0000256" key="1">
    <source>
        <dbReference type="SAM" id="MobiDB-lite"/>
    </source>
</evidence>
<organism evidence="2 3">
    <name type="scientific">Oedothorax gibbosus</name>
    <dbReference type="NCBI Taxonomy" id="931172"/>
    <lineage>
        <taxon>Eukaryota</taxon>
        <taxon>Metazoa</taxon>
        <taxon>Ecdysozoa</taxon>
        <taxon>Arthropoda</taxon>
        <taxon>Chelicerata</taxon>
        <taxon>Arachnida</taxon>
        <taxon>Araneae</taxon>
        <taxon>Araneomorphae</taxon>
        <taxon>Entelegynae</taxon>
        <taxon>Araneoidea</taxon>
        <taxon>Linyphiidae</taxon>
        <taxon>Erigoninae</taxon>
        <taxon>Oedothorax</taxon>
    </lineage>
</organism>
<evidence type="ECO:0000313" key="3">
    <source>
        <dbReference type="Proteomes" id="UP000827092"/>
    </source>
</evidence>
<evidence type="ECO:0008006" key="4">
    <source>
        <dbReference type="Google" id="ProtNLM"/>
    </source>
</evidence>
<dbReference type="EMBL" id="JAFNEN010000264">
    <property type="protein sequence ID" value="KAG8187669.1"/>
    <property type="molecule type" value="Genomic_DNA"/>
</dbReference>
<evidence type="ECO:0000313" key="2">
    <source>
        <dbReference type="EMBL" id="KAG8187669.1"/>
    </source>
</evidence>
<keyword evidence="3" id="KW-1185">Reference proteome</keyword>
<feature type="compositionally biased region" description="Basic and acidic residues" evidence="1">
    <location>
        <begin position="125"/>
        <end position="136"/>
    </location>
</feature>
<feature type="compositionally biased region" description="Basic and acidic residues" evidence="1">
    <location>
        <begin position="165"/>
        <end position="178"/>
    </location>
</feature>
<feature type="region of interest" description="Disordered" evidence="1">
    <location>
        <begin position="291"/>
        <end position="326"/>
    </location>
</feature>
<feature type="region of interest" description="Disordered" evidence="1">
    <location>
        <begin position="112"/>
        <end position="181"/>
    </location>
</feature>
<feature type="region of interest" description="Disordered" evidence="1">
    <location>
        <begin position="208"/>
        <end position="244"/>
    </location>
</feature>
<protein>
    <recommendedName>
        <fullName evidence="4">SH3 domain-containing protein</fullName>
    </recommendedName>
</protein>
<proteinExistence type="predicted"/>
<feature type="region of interest" description="Disordered" evidence="1">
    <location>
        <begin position="249"/>
        <end position="268"/>
    </location>
</feature>